<accession>A0AA38MFL1</accession>
<keyword evidence="1" id="KW-1133">Transmembrane helix</keyword>
<evidence type="ECO:0000256" key="1">
    <source>
        <dbReference type="SAM" id="Phobius"/>
    </source>
</evidence>
<reference evidence="2" key="1">
    <citation type="journal article" date="2023" name="G3 (Bethesda)">
        <title>Whole genome assemblies of Zophobas morio and Tenebrio molitor.</title>
        <authorList>
            <person name="Kaur S."/>
            <person name="Stinson S.A."/>
            <person name="diCenzo G.C."/>
        </authorList>
    </citation>
    <scope>NUCLEOTIDE SEQUENCE</scope>
    <source>
        <strain evidence="2">QUZm001</strain>
    </source>
</reference>
<dbReference type="Proteomes" id="UP001168821">
    <property type="component" value="Unassembled WGS sequence"/>
</dbReference>
<feature type="transmembrane region" description="Helical" evidence="1">
    <location>
        <begin position="205"/>
        <end position="223"/>
    </location>
</feature>
<proteinExistence type="predicted"/>
<dbReference type="EMBL" id="JALNTZ010000004">
    <property type="protein sequence ID" value="KAJ3654742.1"/>
    <property type="molecule type" value="Genomic_DNA"/>
</dbReference>
<keyword evidence="1" id="KW-0812">Transmembrane</keyword>
<comment type="caution">
    <text evidence="2">The sequence shown here is derived from an EMBL/GenBank/DDBJ whole genome shotgun (WGS) entry which is preliminary data.</text>
</comment>
<organism evidence="2 3">
    <name type="scientific">Zophobas morio</name>
    <dbReference type="NCBI Taxonomy" id="2755281"/>
    <lineage>
        <taxon>Eukaryota</taxon>
        <taxon>Metazoa</taxon>
        <taxon>Ecdysozoa</taxon>
        <taxon>Arthropoda</taxon>
        <taxon>Hexapoda</taxon>
        <taxon>Insecta</taxon>
        <taxon>Pterygota</taxon>
        <taxon>Neoptera</taxon>
        <taxon>Endopterygota</taxon>
        <taxon>Coleoptera</taxon>
        <taxon>Polyphaga</taxon>
        <taxon>Cucujiformia</taxon>
        <taxon>Tenebrionidae</taxon>
        <taxon>Zophobas</taxon>
    </lineage>
</organism>
<feature type="transmembrane region" description="Helical" evidence="1">
    <location>
        <begin position="174"/>
        <end position="193"/>
    </location>
</feature>
<dbReference type="AlphaFoldDB" id="A0AA38MFL1"/>
<name>A0AA38MFL1_9CUCU</name>
<evidence type="ECO:0000313" key="3">
    <source>
        <dbReference type="Proteomes" id="UP001168821"/>
    </source>
</evidence>
<keyword evidence="1" id="KW-0472">Membrane</keyword>
<keyword evidence="3" id="KW-1185">Reference proteome</keyword>
<gene>
    <name evidence="2" type="ORF">Zmor_013910</name>
</gene>
<sequence>MYTERSAWNWKCPHIPQNNDEISLLCALLEKLLGLLHLLSLFVFGRRRPGHRQCRQSEVVFLKRYIVDTPCLAAKPRDGTMTSEKFLRVETRTAVGHENGRVYAGTVWLTWLRRTRLRAKVSLRNATRYDDQVATKQGLRSKVTSIEATFLPTMKLTLGLRGQNNKRQLIKVHLMYCYINYNFASCLLYYAVFTLRGALTCPSRLTNICFVYMYIYGLNIALVKSDESFVVTLGLFNHSCFVFVGNRTFKVYFLFGDVIK</sequence>
<evidence type="ECO:0000313" key="2">
    <source>
        <dbReference type="EMBL" id="KAJ3654742.1"/>
    </source>
</evidence>
<protein>
    <submittedName>
        <fullName evidence="2">Uncharacterized protein</fullName>
    </submittedName>
</protein>